<dbReference type="AlphaFoldDB" id="A0A2B8YVK6"/>
<comment type="caution">
    <text evidence="1">The sequence shown here is derived from an EMBL/GenBank/DDBJ whole genome shotgun (WGS) entry which is preliminary data.</text>
</comment>
<protein>
    <submittedName>
        <fullName evidence="1">Uncharacterized protein</fullName>
    </submittedName>
</protein>
<gene>
    <name evidence="1" type="ORF">COK86_29105</name>
</gene>
<name>A0A2B8YVK6_BACCE</name>
<sequence length="108" mass="12839">MLKFHNFLVDWVRSIDISKTRLNAKFEKEIDRENDFFLTFNYTYVFEEIYGAENVCHIHGERDDFDENILFGHNHDHEGEEYENSHIGTTESLGKIHRLVNYSPLSKA</sequence>
<dbReference type="Proteomes" id="UP000224076">
    <property type="component" value="Unassembled WGS sequence"/>
</dbReference>
<proteinExistence type="predicted"/>
<dbReference type="InterPro" id="IPR025935">
    <property type="entry name" value="AbiH"/>
</dbReference>
<reference evidence="1 2" key="1">
    <citation type="submission" date="2017-09" db="EMBL/GenBank/DDBJ databases">
        <title>Large-scale bioinformatics analysis of Bacillus genomes uncovers conserved roles of natural products in bacterial physiology.</title>
        <authorList>
            <consortium name="Agbiome Team Llc"/>
            <person name="Bleich R.M."/>
            <person name="Grubbs K.J."/>
            <person name="Santa Maria K.C."/>
            <person name="Allen S.E."/>
            <person name="Farag S."/>
            <person name="Shank E.A."/>
            <person name="Bowers A."/>
        </authorList>
    </citation>
    <scope>NUCLEOTIDE SEQUENCE [LARGE SCALE GENOMIC DNA]</scope>
    <source>
        <strain evidence="1 2">AFS061806</strain>
    </source>
</reference>
<accession>A0A2B8YVK6</accession>
<evidence type="ECO:0000313" key="2">
    <source>
        <dbReference type="Proteomes" id="UP000224076"/>
    </source>
</evidence>
<organism evidence="1 2">
    <name type="scientific">Bacillus cereus</name>
    <dbReference type="NCBI Taxonomy" id="1396"/>
    <lineage>
        <taxon>Bacteria</taxon>
        <taxon>Bacillati</taxon>
        <taxon>Bacillota</taxon>
        <taxon>Bacilli</taxon>
        <taxon>Bacillales</taxon>
        <taxon>Bacillaceae</taxon>
        <taxon>Bacillus</taxon>
        <taxon>Bacillus cereus group</taxon>
    </lineage>
</organism>
<dbReference type="EMBL" id="NVDG01000073">
    <property type="protein sequence ID" value="PFU37366.1"/>
    <property type="molecule type" value="Genomic_DNA"/>
</dbReference>
<dbReference type="Pfam" id="PF14253">
    <property type="entry name" value="AbiH"/>
    <property type="match status" value="1"/>
</dbReference>
<evidence type="ECO:0000313" key="1">
    <source>
        <dbReference type="EMBL" id="PFU37366.1"/>
    </source>
</evidence>